<keyword evidence="1" id="KW-0479">Metal-binding</keyword>
<gene>
    <name evidence="6" type="ORF">KFE25_008606</name>
</gene>
<evidence type="ECO:0000256" key="2">
    <source>
        <dbReference type="ARBA" id="ARBA00022737"/>
    </source>
</evidence>
<dbReference type="PANTHER" id="PTHR46983">
    <property type="entry name" value="CYSTEINE AND HISTIDINE-RICH DOMAIN-CONTAINING PROTEIN 1"/>
    <property type="match status" value="1"/>
</dbReference>
<dbReference type="OrthoDB" id="10261079at2759"/>
<keyword evidence="2" id="KW-0677">Repeat</keyword>
<proteinExistence type="predicted"/>
<evidence type="ECO:0000259" key="5">
    <source>
        <dbReference type="PROSITE" id="PS51401"/>
    </source>
</evidence>
<organism evidence="6 7">
    <name type="scientific">Diacronema lutheri</name>
    <name type="common">Unicellular marine alga</name>
    <name type="synonym">Monochrysis lutheri</name>
    <dbReference type="NCBI Taxonomy" id="2081491"/>
    <lineage>
        <taxon>Eukaryota</taxon>
        <taxon>Haptista</taxon>
        <taxon>Haptophyta</taxon>
        <taxon>Pavlovophyceae</taxon>
        <taxon>Pavlovales</taxon>
        <taxon>Pavlovaceae</taxon>
        <taxon>Diacronema</taxon>
    </lineage>
</organism>
<evidence type="ECO:0000256" key="4">
    <source>
        <dbReference type="SAM" id="MobiDB-lite"/>
    </source>
</evidence>
<dbReference type="Gene3D" id="4.10.1130.20">
    <property type="match status" value="2"/>
</dbReference>
<evidence type="ECO:0000313" key="6">
    <source>
        <dbReference type="EMBL" id="KAG8470185.1"/>
    </source>
</evidence>
<evidence type="ECO:0000256" key="3">
    <source>
        <dbReference type="ARBA" id="ARBA00022833"/>
    </source>
</evidence>
<feature type="domain" description="CHORD" evidence="5">
    <location>
        <begin position="112"/>
        <end position="172"/>
    </location>
</feature>
<accession>A0A8J5Y2G4</accession>
<feature type="domain" description="CHORD" evidence="5">
    <location>
        <begin position="240"/>
        <end position="299"/>
    </location>
</feature>
<dbReference type="PROSITE" id="PS51401">
    <property type="entry name" value="CHORD"/>
    <property type="match status" value="2"/>
</dbReference>
<evidence type="ECO:0000256" key="1">
    <source>
        <dbReference type="ARBA" id="ARBA00022723"/>
    </source>
</evidence>
<dbReference type="InterPro" id="IPR007051">
    <property type="entry name" value="CHORD_dom"/>
</dbReference>
<evidence type="ECO:0000313" key="7">
    <source>
        <dbReference type="Proteomes" id="UP000751190"/>
    </source>
</evidence>
<feature type="region of interest" description="Disordered" evidence="4">
    <location>
        <begin position="192"/>
        <end position="233"/>
    </location>
</feature>
<protein>
    <recommendedName>
        <fullName evidence="5">CHORD domain-containing protein</fullName>
    </recommendedName>
</protein>
<keyword evidence="3" id="KW-0862">Zinc</keyword>
<dbReference type="EMBL" id="JAGTXO010000001">
    <property type="protein sequence ID" value="KAG8470185.1"/>
    <property type="molecule type" value="Genomic_DNA"/>
</dbReference>
<dbReference type="PANTHER" id="PTHR46983:SF3">
    <property type="entry name" value="CHPADIPLOID STATE MAINTENANCE PROTEIN CHPA"/>
    <property type="match status" value="1"/>
</dbReference>
<name>A0A8J5Y2G4_DIALT</name>
<reference evidence="6" key="1">
    <citation type="submission" date="2021-05" db="EMBL/GenBank/DDBJ databases">
        <title>The genome of the haptophyte Pavlova lutheri (Diacronema luteri, Pavlovales) - a model for lipid biosynthesis in eukaryotic algae.</title>
        <authorList>
            <person name="Hulatt C.J."/>
            <person name="Posewitz M.C."/>
        </authorList>
    </citation>
    <scope>NUCLEOTIDE SEQUENCE</scope>
    <source>
        <strain evidence="6">NIVA-4/92</strain>
    </source>
</reference>
<dbReference type="Proteomes" id="UP000751190">
    <property type="component" value="Unassembled WGS sequence"/>
</dbReference>
<feature type="compositionally biased region" description="Pro residues" evidence="4">
    <location>
        <begin position="203"/>
        <end position="233"/>
    </location>
</feature>
<sequence>MKLFLDIREDEAAQHARYQLAITLPAKWLQLPVDKLLDTYVAQYAKKFPDDALVKADWAIYVKDPSPFARTPWKKVSTDSLMGDAFSERQELWVAKAVQPADAAAARNARTCKNYGCQKHFELADNGPDACTYHEGAPVFHDTRKWWSCCEEAKVYDFDALYAVPGCKRGPHSLTPPAAEVKANAAVKEAAARAAERVQSVPPSAPAPTPSSAPSTQPEPPVAAPPKPKPPVLPAGMARCKHAGCQQDYSIEANAPTACTHHAMAPVFHDGTKKWPCCKKTAWDFDEFMRIPGCETGPHEPMVA</sequence>
<dbReference type="AlphaFoldDB" id="A0A8J5Y2G4"/>
<dbReference type="OMA" id="CNQYYKE"/>
<dbReference type="InterPro" id="IPR039790">
    <property type="entry name" value="CHRD1"/>
</dbReference>
<keyword evidence="7" id="KW-1185">Reference proteome</keyword>
<dbReference type="Pfam" id="PF04968">
    <property type="entry name" value="CHORD"/>
    <property type="match status" value="2"/>
</dbReference>
<comment type="caution">
    <text evidence="6">The sequence shown here is derived from an EMBL/GenBank/DDBJ whole genome shotgun (WGS) entry which is preliminary data.</text>
</comment>
<dbReference type="GO" id="GO:0046872">
    <property type="term" value="F:metal ion binding"/>
    <property type="evidence" value="ECO:0007669"/>
    <property type="project" value="UniProtKB-KW"/>
</dbReference>